<protein>
    <submittedName>
        <fullName evidence="2">Uncharacterized protein</fullName>
    </submittedName>
</protein>
<organism evidence="2 3">
    <name type="scientific">Brevibacillus brevis</name>
    <name type="common">Bacillus brevis</name>
    <dbReference type="NCBI Taxonomy" id="1393"/>
    <lineage>
        <taxon>Bacteria</taxon>
        <taxon>Bacillati</taxon>
        <taxon>Bacillota</taxon>
        <taxon>Bacilli</taxon>
        <taxon>Bacillales</taxon>
        <taxon>Paenibacillaceae</taxon>
        <taxon>Brevibacillus</taxon>
    </lineage>
</organism>
<keyword evidence="3" id="KW-1185">Reference proteome</keyword>
<dbReference type="Proteomes" id="UP001256827">
    <property type="component" value="Chromosome"/>
</dbReference>
<name>A0ABY9T7G3_BREBE</name>
<accession>A0ABY9T7G3</accession>
<feature type="compositionally biased region" description="Basic residues" evidence="1">
    <location>
        <begin position="1"/>
        <end position="10"/>
    </location>
</feature>
<sequence>MAKSNARKHREKLEREGKRNPDQNRSLFAFADMRTRRTKTKAEKWKQQKHKRPLSYSSEDGLFFICQSIKEFLVLG</sequence>
<dbReference type="RefSeq" id="WP_310770382.1">
    <property type="nucleotide sequence ID" value="NZ_CP134050.1"/>
</dbReference>
<proteinExistence type="predicted"/>
<evidence type="ECO:0000313" key="3">
    <source>
        <dbReference type="Proteomes" id="UP001256827"/>
    </source>
</evidence>
<evidence type="ECO:0000313" key="2">
    <source>
        <dbReference type="EMBL" id="WNC16051.1"/>
    </source>
</evidence>
<feature type="compositionally biased region" description="Basic and acidic residues" evidence="1">
    <location>
        <begin position="11"/>
        <end position="22"/>
    </location>
</feature>
<evidence type="ECO:0000256" key="1">
    <source>
        <dbReference type="SAM" id="MobiDB-lite"/>
    </source>
</evidence>
<feature type="region of interest" description="Disordered" evidence="1">
    <location>
        <begin position="1"/>
        <end position="27"/>
    </location>
</feature>
<gene>
    <name evidence="2" type="ORF">RGB73_06965</name>
</gene>
<dbReference type="EMBL" id="CP134050">
    <property type="protein sequence ID" value="WNC16051.1"/>
    <property type="molecule type" value="Genomic_DNA"/>
</dbReference>
<reference evidence="2 3" key="1">
    <citation type="submission" date="2023-09" db="EMBL/GenBank/DDBJ databases">
        <title>Complete Genome and Methylome dissection of Bacillus brevis NEB573 original source of BbsI restriction endonuclease.</title>
        <authorList>
            <person name="Fomenkov A."/>
            <person name="Roberts R.D."/>
        </authorList>
    </citation>
    <scope>NUCLEOTIDE SEQUENCE [LARGE SCALE GENOMIC DNA]</scope>
    <source>
        <strain evidence="2 3">NEB573</strain>
    </source>
</reference>